<reference evidence="4" key="1">
    <citation type="journal article" date="2006" name="Science">
        <title>Phytophthora genome sequences uncover evolutionary origins and mechanisms of pathogenesis.</title>
        <authorList>
            <person name="Tyler B.M."/>
            <person name="Tripathy S."/>
            <person name="Zhang X."/>
            <person name="Dehal P."/>
            <person name="Jiang R.H."/>
            <person name="Aerts A."/>
            <person name="Arredondo F.D."/>
            <person name="Baxter L."/>
            <person name="Bensasson D."/>
            <person name="Beynon J.L."/>
            <person name="Chapman J."/>
            <person name="Damasceno C.M."/>
            <person name="Dorrance A.E."/>
            <person name="Dou D."/>
            <person name="Dickerman A.W."/>
            <person name="Dubchak I.L."/>
            <person name="Garbelotto M."/>
            <person name="Gijzen M."/>
            <person name="Gordon S.G."/>
            <person name="Govers F."/>
            <person name="Grunwald N.J."/>
            <person name="Huang W."/>
            <person name="Ivors K.L."/>
            <person name="Jones R.W."/>
            <person name="Kamoun S."/>
            <person name="Krampis K."/>
            <person name="Lamour K.H."/>
            <person name="Lee M.K."/>
            <person name="McDonald W.H."/>
            <person name="Medina M."/>
            <person name="Meijer H.J."/>
            <person name="Nordberg E.K."/>
            <person name="Maclean D.J."/>
            <person name="Ospina-Giraldo M.D."/>
            <person name="Morris P.F."/>
            <person name="Phuntumart V."/>
            <person name="Putnam N.H."/>
            <person name="Rash S."/>
            <person name="Rose J.K."/>
            <person name="Sakihama Y."/>
            <person name="Salamov A.A."/>
            <person name="Savidor A."/>
            <person name="Scheuring C.F."/>
            <person name="Smith B.M."/>
            <person name="Sobral B.W."/>
            <person name="Terry A."/>
            <person name="Torto-Alalibo T.A."/>
            <person name="Win J."/>
            <person name="Xu Z."/>
            <person name="Zhang H."/>
            <person name="Grigoriev I.V."/>
            <person name="Rokhsar D.S."/>
            <person name="Boore J.L."/>
        </authorList>
    </citation>
    <scope>NUCLEOTIDE SEQUENCE [LARGE SCALE GENOMIC DNA]</scope>
    <source>
        <strain evidence="4">Pr102</strain>
    </source>
</reference>
<organism evidence="3 4">
    <name type="scientific">Phytophthora ramorum</name>
    <name type="common">Sudden oak death agent</name>
    <dbReference type="NCBI Taxonomy" id="164328"/>
    <lineage>
        <taxon>Eukaryota</taxon>
        <taxon>Sar</taxon>
        <taxon>Stramenopiles</taxon>
        <taxon>Oomycota</taxon>
        <taxon>Peronosporomycetes</taxon>
        <taxon>Peronosporales</taxon>
        <taxon>Peronosporaceae</taxon>
        <taxon>Phytophthora</taxon>
    </lineage>
</organism>
<dbReference type="VEuPathDB" id="FungiDB:KRP23_14686"/>
<keyword evidence="4" id="KW-1185">Reference proteome</keyword>
<name>H3GZX5_PHYRM</name>
<dbReference type="AlphaFoldDB" id="H3GZX5"/>
<dbReference type="HOGENOM" id="CLU_845887_0_0_1"/>
<feature type="region of interest" description="Disordered" evidence="1">
    <location>
        <begin position="217"/>
        <end position="248"/>
    </location>
</feature>
<dbReference type="eggNOG" id="ENOG502QZQR">
    <property type="taxonomic scope" value="Eukaryota"/>
</dbReference>
<dbReference type="STRING" id="164328.H3GZX5"/>
<dbReference type="VEuPathDB" id="FungiDB:KRP22_15179"/>
<proteinExistence type="predicted"/>
<dbReference type="EMBL" id="DS566084">
    <property type="status" value="NOT_ANNOTATED_CDS"/>
    <property type="molecule type" value="Genomic_DNA"/>
</dbReference>
<reference evidence="3" key="2">
    <citation type="submission" date="2015-06" db="UniProtKB">
        <authorList>
            <consortium name="EnsemblProtists"/>
        </authorList>
    </citation>
    <scope>IDENTIFICATION</scope>
    <source>
        <strain evidence="3">Pr102</strain>
    </source>
</reference>
<dbReference type="Proteomes" id="UP000005238">
    <property type="component" value="Unassembled WGS sequence"/>
</dbReference>
<evidence type="ECO:0000256" key="1">
    <source>
        <dbReference type="SAM" id="MobiDB-lite"/>
    </source>
</evidence>
<dbReference type="OMA" id="VRYKMEI"/>
<protein>
    <submittedName>
        <fullName evidence="3">Uncharacterized protein</fullName>
    </submittedName>
</protein>
<keyword evidence="2" id="KW-0812">Transmembrane</keyword>
<dbReference type="InParanoid" id="H3GZX5"/>
<evidence type="ECO:0000256" key="2">
    <source>
        <dbReference type="SAM" id="Phobius"/>
    </source>
</evidence>
<keyword evidence="2" id="KW-0472">Membrane</keyword>
<dbReference type="VEuPathDB" id="FungiDB:KRP22_15178"/>
<keyword evidence="2" id="KW-1133">Transmembrane helix</keyword>
<feature type="transmembrane region" description="Helical" evidence="2">
    <location>
        <begin position="302"/>
        <end position="325"/>
    </location>
</feature>
<sequence length="366" mass="40296">MDWTSAQTSPEFTDGYMTLRDSASDPLLAVLFDVRSVARHPKTGAITSQQYGWTFLPVLANSRSVGTCSIQLPLFQGEVNLGVLKAAVGGLSTLVDDIGSGKVKQLVPVAEEGASVFVRLQDPQLPHLVSQPIVSASLSKMIPSRLSAKYANDKVKVAALKKKNPLSKLLPANVPDQQFEKETNQAFAQVGLISHHCLACLDRKWAFTTCSSKAGDFSTEREASGGSSTLKMPTVDRSDLSKKMKRSKPRSRLRLPNLRLRAKKAPLQLEDFDDVRYKMEIVRLGDDANDAAEDRIALLESFFLALICVMLLGGCVAVGFAIHVIEYSREVLSWLLPMLLLPLLWLAALFVWERRVIAMQSKIATR</sequence>
<accession>H3GZX5</accession>
<dbReference type="VEuPathDB" id="FungiDB:KRP23_14687"/>
<dbReference type="EnsemblProtists" id="Phyra83403">
    <property type="protein sequence ID" value="Phyra83403"/>
    <property type="gene ID" value="Phyra83403"/>
</dbReference>
<evidence type="ECO:0000313" key="3">
    <source>
        <dbReference type="EnsemblProtists" id="Phyra83403"/>
    </source>
</evidence>
<feature type="transmembrane region" description="Helical" evidence="2">
    <location>
        <begin position="331"/>
        <end position="352"/>
    </location>
</feature>
<evidence type="ECO:0000313" key="4">
    <source>
        <dbReference type="Proteomes" id="UP000005238"/>
    </source>
</evidence>